<dbReference type="Proteomes" id="UP000238882">
    <property type="component" value="Unassembled WGS sequence"/>
</dbReference>
<evidence type="ECO:0000313" key="2">
    <source>
        <dbReference type="EMBL" id="PQJ80057.1"/>
    </source>
</evidence>
<reference evidence="2 3" key="1">
    <citation type="submission" date="2016-12" db="EMBL/GenBank/DDBJ databases">
        <title>Trade-off between light-utilization and light-protection in marine flavobacteria.</title>
        <authorList>
            <person name="Kumagai Y."/>
            <person name="Yoshizawa S."/>
            <person name="Kogure K."/>
            <person name="Iwasaki W."/>
        </authorList>
    </citation>
    <scope>NUCLEOTIDE SEQUENCE [LARGE SCALE GENOMIC DNA]</scope>
    <source>
        <strain evidence="2 3">NBRC 108759</strain>
    </source>
</reference>
<accession>A0A2S7WR17</accession>
<evidence type="ECO:0000313" key="3">
    <source>
        <dbReference type="Proteomes" id="UP000238882"/>
    </source>
</evidence>
<dbReference type="AlphaFoldDB" id="A0A2S7WR17"/>
<protein>
    <recommendedName>
        <fullName evidence="4">DUF4293 domain-containing protein</fullName>
    </recommendedName>
</protein>
<proteinExistence type="predicted"/>
<gene>
    <name evidence="2" type="ORF">BTO18_13130</name>
</gene>
<name>A0A2S7WR17_9FLAO</name>
<organism evidence="2 3">
    <name type="scientific">Polaribacter porphyrae</name>
    <dbReference type="NCBI Taxonomy" id="1137780"/>
    <lineage>
        <taxon>Bacteria</taxon>
        <taxon>Pseudomonadati</taxon>
        <taxon>Bacteroidota</taxon>
        <taxon>Flavobacteriia</taxon>
        <taxon>Flavobacteriales</taxon>
        <taxon>Flavobacteriaceae</taxon>
    </lineage>
</organism>
<feature type="transmembrane region" description="Helical" evidence="1">
    <location>
        <begin position="7"/>
        <end position="25"/>
    </location>
</feature>
<feature type="transmembrane region" description="Helical" evidence="1">
    <location>
        <begin position="75"/>
        <end position="93"/>
    </location>
</feature>
<keyword evidence="1" id="KW-0472">Membrane</keyword>
<feature type="transmembrane region" description="Helical" evidence="1">
    <location>
        <begin position="113"/>
        <end position="133"/>
    </location>
</feature>
<keyword evidence="3" id="KW-1185">Reference proteome</keyword>
<evidence type="ECO:0008006" key="4">
    <source>
        <dbReference type="Google" id="ProtNLM"/>
    </source>
</evidence>
<dbReference type="EMBL" id="MSCN01000001">
    <property type="protein sequence ID" value="PQJ80057.1"/>
    <property type="molecule type" value="Genomic_DNA"/>
</dbReference>
<keyword evidence="1" id="KW-1133">Transmembrane helix</keyword>
<comment type="caution">
    <text evidence="2">The sequence shown here is derived from an EMBL/GenBank/DDBJ whole genome shotgun (WGS) entry which is preliminary data.</text>
</comment>
<dbReference type="RefSeq" id="WP_105016654.1">
    <property type="nucleotide sequence ID" value="NZ_MSCN01000001.1"/>
</dbReference>
<feature type="transmembrane region" description="Helical" evidence="1">
    <location>
        <begin position="45"/>
        <end position="63"/>
    </location>
</feature>
<keyword evidence="1" id="KW-0812">Transmembrane</keyword>
<evidence type="ECO:0000256" key="1">
    <source>
        <dbReference type="SAM" id="Phobius"/>
    </source>
</evidence>
<sequence>MRKIARIIAIVISILLFISATFSVSSLYDLYSRNVINQLNIESSILFGFLVLCSLLFNLSKVISTKYYNKFMHNFLRYTDLAFVLLSIIFILYGISKFIKRVIENTAKSKDYLIFLVVLVIIAFCVYMLLDNFKYQKEVTKRKFIKRQSAINEIGKN</sequence>